<organism evidence="1 2">
    <name type="scientific">Rhizophagus irregularis</name>
    <dbReference type="NCBI Taxonomy" id="588596"/>
    <lineage>
        <taxon>Eukaryota</taxon>
        <taxon>Fungi</taxon>
        <taxon>Fungi incertae sedis</taxon>
        <taxon>Mucoromycota</taxon>
        <taxon>Glomeromycotina</taxon>
        <taxon>Glomeromycetes</taxon>
        <taxon>Glomerales</taxon>
        <taxon>Glomeraceae</taxon>
        <taxon>Rhizophagus</taxon>
    </lineage>
</organism>
<proteinExistence type="predicted"/>
<evidence type="ECO:0000313" key="2">
    <source>
        <dbReference type="Proteomes" id="UP000684084"/>
    </source>
</evidence>
<accession>A0A915Z6R3</accession>
<name>A0A915Z6R3_9GLOM</name>
<dbReference type="AlphaFoldDB" id="A0A915Z6R3"/>
<dbReference type="EMBL" id="CAGKOT010000020">
    <property type="protein sequence ID" value="CAB5364908.1"/>
    <property type="molecule type" value="Genomic_DNA"/>
</dbReference>
<comment type="caution">
    <text evidence="1">The sequence shown here is derived from an EMBL/GenBank/DDBJ whole genome shotgun (WGS) entry which is preliminary data.</text>
</comment>
<evidence type="ECO:0000313" key="1">
    <source>
        <dbReference type="EMBL" id="CAB5364908.1"/>
    </source>
</evidence>
<dbReference type="VEuPathDB" id="FungiDB:RhiirFUN_019896"/>
<sequence>MVQELAYGPPLKASLISLIPLFYYASEKDQQWLCCVYSCDKAQSMEGAFLLYRLVIIDDAKGRFGIRFWENCVNMTASEKG</sequence>
<dbReference type="Proteomes" id="UP000684084">
    <property type="component" value="Unassembled WGS sequence"/>
</dbReference>
<protein>
    <submittedName>
        <fullName evidence="1">Uncharacterized protein</fullName>
    </submittedName>
</protein>
<dbReference type="OrthoDB" id="10268860at2759"/>
<gene>
    <name evidence="1" type="ORF">CHRIB12_LOCUS10206</name>
</gene>
<reference evidence="1" key="1">
    <citation type="submission" date="2020-05" db="EMBL/GenBank/DDBJ databases">
        <authorList>
            <person name="Rincon C."/>
            <person name="Sanders R I."/>
            <person name="Robbins C."/>
            <person name="Chaturvedi A."/>
        </authorList>
    </citation>
    <scope>NUCLEOTIDE SEQUENCE</scope>
    <source>
        <strain evidence="1">CHB12</strain>
    </source>
</reference>